<dbReference type="STRING" id="765911.Thivi_4388"/>
<dbReference type="GO" id="GO:0003677">
    <property type="term" value="F:DNA binding"/>
    <property type="evidence" value="ECO:0007669"/>
    <property type="project" value="UniProtKB-KW"/>
</dbReference>
<dbReference type="Pfam" id="PF13693">
    <property type="entry name" value="HTH_35"/>
    <property type="match status" value="1"/>
</dbReference>
<dbReference type="Gene3D" id="1.10.260.40">
    <property type="entry name" value="lambda repressor-like DNA-binding domains"/>
    <property type="match status" value="1"/>
</dbReference>
<dbReference type="RefSeq" id="WP_014780567.1">
    <property type="nucleotide sequence ID" value="NC_018012.1"/>
</dbReference>
<evidence type="ECO:0000256" key="2">
    <source>
        <dbReference type="ARBA" id="ARBA00023015"/>
    </source>
</evidence>
<keyword evidence="4" id="KW-0804">Transcription</keyword>
<evidence type="ECO:0000256" key="5">
    <source>
        <dbReference type="SAM" id="MobiDB-lite"/>
    </source>
</evidence>
<keyword evidence="8" id="KW-1185">Reference proteome</keyword>
<protein>
    <submittedName>
        <fullName evidence="7">Putative transcriptional regulator</fullName>
    </submittedName>
</protein>
<accession>I3YGS3</accession>
<evidence type="ECO:0000256" key="1">
    <source>
        <dbReference type="ARBA" id="ARBA00006157"/>
    </source>
</evidence>
<dbReference type="OrthoDB" id="5405994at2"/>
<dbReference type="InterPro" id="IPR010982">
    <property type="entry name" value="Lambda_DNA-bd_dom_sf"/>
</dbReference>
<keyword evidence="2" id="KW-0805">Transcription regulation</keyword>
<feature type="region of interest" description="Disordered" evidence="5">
    <location>
        <begin position="74"/>
        <end position="111"/>
    </location>
</feature>
<proteinExistence type="inferred from homology"/>
<organism evidence="7 8">
    <name type="scientific">Thiocystis violascens (strain ATCC 17096 / DSM 198 / 6111)</name>
    <name type="common">Chromatium violascens</name>
    <dbReference type="NCBI Taxonomy" id="765911"/>
    <lineage>
        <taxon>Bacteria</taxon>
        <taxon>Pseudomonadati</taxon>
        <taxon>Pseudomonadota</taxon>
        <taxon>Gammaproteobacteria</taxon>
        <taxon>Chromatiales</taxon>
        <taxon>Chromatiaceae</taxon>
        <taxon>Thiocystis</taxon>
    </lineage>
</organism>
<evidence type="ECO:0000313" key="7">
    <source>
        <dbReference type="EMBL" id="AFL76191.1"/>
    </source>
</evidence>
<dbReference type="EMBL" id="CP003154">
    <property type="protein sequence ID" value="AFL76191.1"/>
    <property type="molecule type" value="Genomic_DNA"/>
</dbReference>
<evidence type="ECO:0000256" key="3">
    <source>
        <dbReference type="ARBA" id="ARBA00023125"/>
    </source>
</evidence>
<reference evidence="7 8" key="1">
    <citation type="submission" date="2012-06" db="EMBL/GenBank/DDBJ databases">
        <title>Complete sequence of Thiocystis violascens DSM 198.</title>
        <authorList>
            <consortium name="US DOE Joint Genome Institute"/>
            <person name="Lucas S."/>
            <person name="Han J."/>
            <person name="Lapidus A."/>
            <person name="Cheng J.-F."/>
            <person name="Goodwin L."/>
            <person name="Pitluck S."/>
            <person name="Peters L."/>
            <person name="Ovchinnikova G."/>
            <person name="Teshima H."/>
            <person name="Detter J.C."/>
            <person name="Han C."/>
            <person name="Tapia R."/>
            <person name="Land M."/>
            <person name="Hauser L."/>
            <person name="Kyrpides N."/>
            <person name="Ivanova N."/>
            <person name="Pagani I."/>
            <person name="Vogl K."/>
            <person name="Liu Z."/>
            <person name="Frigaard N.-U."/>
            <person name="Bryant D."/>
            <person name="Woyke T."/>
        </authorList>
    </citation>
    <scope>NUCLEOTIDE SEQUENCE [LARGE SCALE GENOMIC DNA]</scope>
    <source>
        <strain evidence="8">ATCC 17096 / DSM 198 / 6111</strain>
    </source>
</reference>
<evidence type="ECO:0000256" key="4">
    <source>
        <dbReference type="ARBA" id="ARBA00023163"/>
    </source>
</evidence>
<feature type="domain" description="Ner winged helix-turn-helix DNA-binding" evidence="6">
    <location>
        <begin position="14"/>
        <end position="83"/>
    </location>
</feature>
<name>I3YGS3_THIV6</name>
<gene>
    <name evidence="7" type="ordered locus">Thivi_4388</name>
</gene>
<dbReference type="AlphaFoldDB" id="I3YGS3"/>
<dbReference type="HOGENOM" id="CLU_2120031_0_0_6"/>
<dbReference type="KEGG" id="tvi:Thivi_4388"/>
<dbReference type="InterPro" id="IPR038722">
    <property type="entry name" value="Ner_HTH_dom"/>
</dbReference>
<sequence>MKQLLDPKNPAAHWELIKAALRARGSSLSAIARDLGLMRQAVHHVHHKRYPAVEAAIAKVLDVQPSALWPDRYHADGRPIRQRPTAPMAKPQLRRKGNVIASVSDDKRESL</sequence>
<evidence type="ECO:0000259" key="6">
    <source>
        <dbReference type="Pfam" id="PF13693"/>
    </source>
</evidence>
<dbReference type="eggNOG" id="COG3423">
    <property type="taxonomic scope" value="Bacteria"/>
</dbReference>
<evidence type="ECO:0000313" key="8">
    <source>
        <dbReference type="Proteomes" id="UP000006062"/>
    </source>
</evidence>
<comment type="similarity">
    <text evidence="1">Belongs to the ner transcriptional regulatory family.</text>
</comment>
<keyword evidence="3" id="KW-0238">DNA-binding</keyword>
<dbReference type="SUPFAM" id="SSF47413">
    <property type="entry name" value="lambda repressor-like DNA-binding domains"/>
    <property type="match status" value="1"/>
</dbReference>
<dbReference type="Proteomes" id="UP000006062">
    <property type="component" value="Chromosome"/>
</dbReference>